<evidence type="ECO:0000313" key="1">
    <source>
        <dbReference type="EMBL" id="KAK5581862.1"/>
    </source>
</evidence>
<keyword evidence="2" id="KW-1185">Reference proteome</keyword>
<dbReference type="EMBL" id="JAVFKY010000001">
    <property type="protein sequence ID" value="KAK5581862.1"/>
    <property type="molecule type" value="Genomic_DNA"/>
</dbReference>
<evidence type="ECO:0000313" key="2">
    <source>
        <dbReference type="Proteomes" id="UP001344447"/>
    </source>
</evidence>
<dbReference type="Proteomes" id="UP001344447">
    <property type="component" value="Unassembled WGS sequence"/>
</dbReference>
<accession>A0AAN7U4T2</accession>
<sequence>MPLNLVARKSLRDNEEHLNKAHEEIKNSLDGEEWIIEFDWDVIFDKVDEHIKKQLGEVFYKNLCPNISKCIASAAKDEITKESIINANTAKKIVLMVYEDPKNSAYWKYEFKNGQLNLLFKKGCNNITEAANFELYKVIPSEGVYTLPTRLSLKNNQEKFDLAFERIKSVTKRDWSFDEASMEQVYSTGFETDNQREQFGNTFSQILDNIAKNIENRCKDDMTLESFNDVTANGRISFRHNPKQTTGYWAWSFSNGDLIISFKSICNVSDNASFDFIKVLPVPGVFSLGARLNMKVNQEKFDNAFERIKEVTNMDWSYEQESLEQVYPSLEERNKERVGDLFAEILKYIADNITKRCKSDIVLEAFSEASSNAKIVFRHNPKASGYWNWTFEGGNLIVTFKSICNTSENANFDFIKVLPVPGVFSLAAKINLKENQEKFDESFQRIKETTNMDWSYDEQSLETVYPSLEERNKERVGDLFSDIVKYIADNIVKRCKDDMVLECFTEATSNAKIVFRYNSKASGYWNWTFENNDLVITFKSISNISDNSNFDFIKILPTPGVLTLASRINLKDNQEKVNESFEKIKEVLGSDWTYDESSLEQVYPKLEENNKPRVGDILSEIIRYISQNIVKRCKDDDMVKEGFVEATQNCKIIFQHIEKQSTYWVWKFDNGNLVVSFKSICNVSDNANFNFEALL</sequence>
<dbReference type="AlphaFoldDB" id="A0AAN7U4T2"/>
<proteinExistence type="predicted"/>
<gene>
    <name evidence="1" type="ORF">RB653_003442</name>
</gene>
<protein>
    <submittedName>
        <fullName evidence="1">Uncharacterized protein</fullName>
    </submittedName>
</protein>
<comment type="caution">
    <text evidence="1">The sequence shown here is derived from an EMBL/GenBank/DDBJ whole genome shotgun (WGS) entry which is preliminary data.</text>
</comment>
<name>A0AAN7U4T2_9MYCE</name>
<reference evidence="1 2" key="1">
    <citation type="submission" date="2023-11" db="EMBL/GenBank/DDBJ databases">
        <title>Dfirmibasis_genome.</title>
        <authorList>
            <person name="Edelbroek B."/>
            <person name="Kjellin J."/>
            <person name="Jerlstrom-Hultqvist J."/>
            <person name="Soderbom F."/>
        </authorList>
    </citation>
    <scope>NUCLEOTIDE SEQUENCE [LARGE SCALE GENOMIC DNA]</scope>
    <source>
        <strain evidence="1 2">TNS-C-14</strain>
    </source>
</reference>
<organism evidence="1 2">
    <name type="scientific">Dictyostelium firmibasis</name>
    <dbReference type="NCBI Taxonomy" id="79012"/>
    <lineage>
        <taxon>Eukaryota</taxon>
        <taxon>Amoebozoa</taxon>
        <taxon>Evosea</taxon>
        <taxon>Eumycetozoa</taxon>
        <taxon>Dictyostelia</taxon>
        <taxon>Dictyosteliales</taxon>
        <taxon>Dictyosteliaceae</taxon>
        <taxon>Dictyostelium</taxon>
    </lineage>
</organism>